<sequence>MKRQWLFLLLFTATLTLSAQERVFPLVKDYGGIFDIPSATMKPDPTQVYKIVVDVYTGAKEPTELASGLNNVARMLNLHVVGGVPPGKLDVVLAIHGGATFSVLDNDSYRKKHGVDNPNIGLIKALKDAGVRLTVCGQSLLGREIPLSAVNPDVEVATSMLTTVSTYQLKGYAVFKF</sequence>
<keyword evidence="1" id="KW-0732">Signal</keyword>
<evidence type="ECO:0000313" key="2">
    <source>
        <dbReference type="EMBL" id="SEQ52531.1"/>
    </source>
</evidence>
<name>A0A1H9GR29_9BACT</name>
<dbReference type="InterPro" id="IPR003787">
    <property type="entry name" value="Sulphur_relay_DsrE/F-like"/>
</dbReference>
<evidence type="ECO:0000313" key="3">
    <source>
        <dbReference type="Proteomes" id="UP000199021"/>
    </source>
</evidence>
<gene>
    <name evidence="2" type="ORF">SAMN05444359_11172</name>
</gene>
<dbReference type="RefSeq" id="WP_090168408.1">
    <property type="nucleotide sequence ID" value="NZ_FOFB01000011.1"/>
</dbReference>
<dbReference type="InterPro" id="IPR027396">
    <property type="entry name" value="DsrEFH-like"/>
</dbReference>
<feature type="chain" id="PRO_5011571375" evidence="1">
    <location>
        <begin position="20"/>
        <end position="177"/>
    </location>
</feature>
<feature type="signal peptide" evidence="1">
    <location>
        <begin position="1"/>
        <end position="19"/>
    </location>
</feature>
<dbReference type="Pfam" id="PF02635">
    <property type="entry name" value="DsrE"/>
    <property type="match status" value="1"/>
</dbReference>
<dbReference type="Proteomes" id="UP000199021">
    <property type="component" value="Unassembled WGS sequence"/>
</dbReference>
<dbReference type="Gene3D" id="3.40.1260.10">
    <property type="entry name" value="DsrEFH-like"/>
    <property type="match status" value="1"/>
</dbReference>
<organism evidence="2 3">
    <name type="scientific">Neolewinella agarilytica</name>
    <dbReference type="NCBI Taxonomy" id="478744"/>
    <lineage>
        <taxon>Bacteria</taxon>
        <taxon>Pseudomonadati</taxon>
        <taxon>Bacteroidota</taxon>
        <taxon>Saprospiria</taxon>
        <taxon>Saprospirales</taxon>
        <taxon>Lewinellaceae</taxon>
        <taxon>Neolewinella</taxon>
    </lineage>
</organism>
<evidence type="ECO:0000256" key="1">
    <source>
        <dbReference type="SAM" id="SignalP"/>
    </source>
</evidence>
<dbReference type="PANTHER" id="PTHR37691">
    <property type="entry name" value="BLR3518 PROTEIN"/>
    <property type="match status" value="1"/>
</dbReference>
<dbReference type="PANTHER" id="PTHR37691:SF1">
    <property type="entry name" value="BLR3518 PROTEIN"/>
    <property type="match status" value="1"/>
</dbReference>
<reference evidence="3" key="1">
    <citation type="submission" date="2016-10" db="EMBL/GenBank/DDBJ databases">
        <authorList>
            <person name="Varghese N."/>
            <person name="Submissions S."/>
        </authorList>
    </citation>
    <scope>NUCLEOTIDE SEQUENCE [LARGE SCALE GENOMIC DNA]</scope>
    <source>
        <strain evidence="3">DSM 24740</strain>
    </source>
</reference>
<keyword evidence="3" id="KW-1185">Reference proteome</keyword>
<dbReference type="SUPFAM" id="SSF75169">
    <property type="entry name" value="DsrEFH-like"/>
    <property type="match status" value="1"/>
</dbReference>
<dbReference type="STRING" id="478744.SAMN05444359_11172"/>
<accession>A0A1H9GR29</accession>
<dbReference type="EMBL" id="FOFB01000011">
    <property type="protein sequence ID" value="SEQ52531.1"/>
    <property type="molecule type" value="Genomic_DNA"/>
</dbReference>
<protein>
    <submittedName>
        <fullName evidence="2">Intracellular sulfur oxidation protein, DsrE/DsrF family</fullName>
    </submittedName>
</protein>
<dbReference type="OrthoDB" id="7206705at2"/>
<dbReference type="InParanoid" id="A0A1H9GR29"/>
<proteinExistence type="predicted"/>
<dbReference type="AlphaFoldDB" id="A0A1H9GR29"/>